<protein>
    <recommendedName>
        <fullName evidence="8">Mak10-domain-containing protein</fullName>
    </recommendedName>
</protein>
<comment type="subcellular location">
    <subcellularLocation>
        <location evidence="1">Cytoplasm</location>
    </subcellularLocation>
</comment>
<comment type="similarity">
    <text evidence="2">Belongs to the MAK10 family.</text>
</comment>
<name>A0A0D7ABF7_9AGAR</name>
<dbReference type="AlphaFoldDB" id="A0A0D7ABF7"/>
<evidence type="ECO:0000256" key="1">
    <source>
        <dbReference type="ARBA" id="ARBA00004496"/>
    </source>
</evidence>
<evidence type="ECO:0000259" key="5">
    <source>
        <dbReference type="Pfam" id="PF25789"/>
    </source>
</evidence>
<feature type="domain" description="NAA35-like TPR repeats" evidence="5">
    <location>
        <begin position="314"/>
        <end position="485"/>
    </location>
</feature>
<keyword evidence="3" id="KW-0963">Cytoplasm</keyword>
<dbReference type="Pfam" id="PF25789">
    <property type="entry name" value="TPR_NAA35"/>
    <property type="match status" value="1"/>
</dbReference>
<gene>
    <name evidence="6" type="ORF">FISHEDRAFT_59008</name>
</gene>
<evidence type="ECO:0008006" key="8">
    <source>
        <dbReference type="Google" id="ProtNLM"/>
    </source>
</evidence>
<dbReference type="PANTHER" id="PTHR21373:SF0">
    <property type="entry name" value="N-ALPHA-ACETYLTRANSFERASE 35, NATC AUXILIARY SUBUNIT"/>
    <property type="match status" value="1"/>
</dbReference>
<dbReference type="Pfam" id="PF04112">
    <property type="entry name" value="Mak10"/>
    <property type="match status" value="1"/>
</dbReference>
<organism evidence="6 7">
    <name type="scientific">Fistulina hepatica ATCC 64428</name>
    <dbReference type="NCBI Taxonomy" id="1128425"/>
    <lineage>
        <taxon>Eukaryota</taxon>
        <taxon>Fungi</taxon>
        <taxon>Dikarya</taxon>
        <taxon>Basidiomycota</taxon>
        <taxon>Agaricomycotina</taxon>
        <taxon>Agaricomycetes</taxon>
        <taxon>Agaricomycetidae</taxon>
        <taxon>Agaricales</taxon>
        <taxon>Fistulinaceae</taxon>
        <taxon>Fistulina</taxon>
    </lineage>
</organism>
<dbReference type="GO" id="GO:0031417">
    <property type="term" value="C:NatC complex"/>
    <property type="evidence" value="ECO:0007669"/>
    <property type="project" value="InterPro"/>
</dbReference>
<evidence type="ECO:0000259" key="4">
    <source>
        <dbReference type="Pfam" id="PF04112"/>
    </source>
</evidence>
<accession>A0A0D7ABF7</accession>
<dbReference type="InterPro" id="IPR057983">
    <property type="entry name" value="NAA35-like_N"/>
</dbReference>
<keyword evidence="7" id="KW-1185">Reference proteome</keyword>
<dbReference type="OrthoDB" id="269405at2759"/>
<evidence type="ECO:0000313" key="6">
    <source>
        <dbReference type="EMBL" id="KIY48168.1"/>
    </source>
</evidence>
<evidence type="ECO:0000256" key="3">
    <source>
        <dbReference type="ARBA" id="ARBA00022490"/>
    </source>
</evidence>
<evidence type="ECO:0000313" key="7">
    <source>
        <dbReference type="Proteomes" id="UP000054144"/>
    </source>
</evidence>
<dbReference type="InterPro" id="IPR007244">
    <property type="entry name" value="Naa35_N"/>
</dbReference>
<proteinExistence type="inferred from homology"/>
<dbReference type="InterPro" id="IPR057982">
    <property type="entry name" value="TPR_NAA35"/>
</dbReference>
<reference evidence="6 7" key="1">
    <citation type="journal article" date="2015" name="Fungal Genet. Biol.">
        <title>Evolution of novel wood decay mechanisms in Agaricales revealed by the genome sequences of Fistulina hepatica and Cylindrobasidium torrendii.</title>
        <authorList>
            <person name="Floudas D."/>
            <person name="Held B.W."/>
            <person name="Riley R."/>
            <person name="Nagy L.G."/>
            <person name="Koehler G."/>
            <person name="Ransdell A.S."/>
            <person name="Younus H."/>
            <person name="Chow J."/>
            <person name="Chiniquy J."/>
            <person name="Lipzen A."/>
            <person name="Tritt A."/>
            <person name="Sun H."/>
            <person name="Haridas S."/>
            <person name="LaButti K."/>
            <person name="Ohm R.A."/>
            <person name="Kues U."/>
            <person name="Blanchette R.A."/>
            <person name="Grigoriev I.V."/>
            <person name="Minto R.E."/>
            <person name="Hibbett D.S."/>
        </authorList>
    </citation>
    <scope>NUCLEOTIDE SEQUENCE [LARGE SCALE GENOMIC DNA]</scope>
    <source>
        <strain evidence="6 7">ATCC 64428</strain>
    </source>
</reference>
<sequence>MNLTDCFFMDGFSMQDAMSAIEIGEPRLDSGIPTNDGTFECFDPRALLLPEELVWIIDRSFAYETEWHFGGILAHTVLTLNYVHQIFDLDLDLMSISSDPERPRELVGVVLKAFVVGLLKTCDYTWRTLQHGDMIDTEDWQSDKCDTSLLEGMQLDQAYQLLDNALMWLQYTKCLAEPWRGALVARLTLRKAVLDIIATGPMPPDGQNMRFWESLQIAKTALHQVMQAQPIPEPRAGSPARRAFDPYIARKLNTLTPIRVVPLRGTEWTWKTLDRLVSGMSEACALRVDMHMSTWQLVGNWYAWEPDRPLTLPVVRSVIASIFSRDGVHFGKYTVSWTVDRFFDESVGVSYTDIVMRVRQRWNSNNTCDFSTLANTLDRVCSEHIVSQWYNPPRRRRMMVKSLASWHEIYEMLSSFVANIDSSFYSPSRQDLWETDVLRVLPQLALKWRLEVQKEIVLSGFQLELYAAQERPFAYWYLSEILKALDDCVTTLMDLPSLKSHIPERPVYLEKVHELVVNGVLQRMATALFAITLPLVNTSASGDRQRPGFVRRYKWAFDSVYASFDTAPVCQPDYTAFQRACIAMMKNTTYNPAAELAQAKSTIEEALSRNSSMGAWASAWRNTRIKYMKNLQKAVDGLAGVPSSVADIPLLDQKRLVWDPSVHPWFPHLRQNPS</sequence>
<dbReference type="PANTHER" id="PTHR21373">
    <property type="entry name" value="GLUCOSE REPRESSIBLE PROTEIN MAK10"/>
    <property type="match status" value="1"/>
</dbReference>
<evidence type="ECO:0000256" key="2">
    <source>
        <dbReference type="ARBA" id="ARBA00006289"/>
    </source>
</evidence>
<dbReference type="Proteomes" id="UP000054144">
    <property type="component" value="Unassembled WGS sequence"/>
</dbReference>
<feature type="domain" description="NAA35-like N-terminal" evidence="4">
    <location>
        <begin position="9"/>
        <end position="157"/>
    </location>
</feature>
<dbReference type="EMBL" id="KN881851">
    <property type="protein sequence ID" value="KIY48168.1"/>
    <property type="molecule type" value="Genomic_DNA"/>
</dbReference>